<evidence type="ECO:0000313" key="11">
    <source>
        <dbReference type="EMBL" id="CAB4880901.1"/>
    </source>
</evidence>
<keyword evidence="7" id="KW-0274">FAD</keyword>
<comment type="cofactor">
    <cofactor evidence="1">
        <name>Mg(2+)</name>
        <dbReference type="ChEBI" id="CHEBI:18420"/>
    </cofactor>
</comment>
<evidence type="ECO:0000256" key="4">
    <source>
        <dbReference type="ARBA" id="ARBA00022630"/>
    </source>
</evidence>
<comment type="catalytic activity">
    <reaction evidence="10">
        <text>L-threonyl-[protein] + FAD = FMN-L-threonyl-[protein] + AMP + H(+)</text>
        <dbReference type="Rhea" id="RHEA:36847"/>
        <dbReference type="Rhea" id="RHEA-COMP:11060"/>
        <dbReference type="Rhea" id="RHEA-COMP:11061"/>
        <dbReference type="ChEBI" id="CHEBI:15378"/>
        <dbReference type="ChEBI" id="CHEBI:30013"/>
        <dbReference type="ChEBI" id="CHEBI:57692"/>
        <dbReference type="ChEBI" id="CHEBI:74257"/>
        <dbReference type="ChEBI" id="CHEBI:456215"/>
        <dbReference type="EC" id="2.7.1.180"/>
    </reaction>
</comment>
<dbReference type="GO" id="GO:0016740">
    <property type="term" value="F:transferase activity"/>
    <property type="evidence" value="ECO:0007669"/>
    <property type="project" value="UniProtKB-KW"/>
</dbReference>
<protein>
    <recommendedName>
        <fullName evidence="3">FAD:protein FMN transferase</fullName>
        <ecNumber evidence="2">2.7.1.180</ecNumber>
    </recommendedName>
    <alternativeName>
        <fullName evidence="9">Flavin transferase</fullName>
    </alternativeName>
</protein>
<dbReference type="AlphaFoldDB" id="A0A6J7EFF1"/>
<keyword evidence="8" id="KW-0460">Magnesium</keyword>
<dbReference type="Gene3D" id="3.10.520.10">
    <property type="entry name" value="ApbE-like domains"/>
    <property type="match status" value="1"/>
</dbReference>
<sequence length="343" mass="36237">MERRSIPIPVTDAPALGPASVDHAFSLMGTHMRLIIGSPTTATAVDPQDARAAALELLEDYNRRLSRFREDSDLCRLNADPRETIPASDLLRSAVSTALQAAEFTGGLVDPTLLGRLEDAGYTQSWDRARRLELREALEGPRPAPQAAAADPGAAWRSVSVDDAAGTITRPAGLRLDTGGTGKGHAADLVAALLEGYDSWAIDCGGDLRLGGTAGAVREIEVEHPFTGETIETIRARDGAVATSGLRSRIWRAPDGSVRHHLLDPSTGESAFTGLVAVTALAPTAVEAEALAKAALLSGPERARAVLQRHGGIAIREDGSVDRIGRLEPAPRIRLRIPTTRGT</sequence>
<evidence type="ECO:0000256" key="2">
    <source>
        <dbReference type="ARBA" id="ARBA00011955"/>
    </source>
</evidence>
<evidence type="ECO:0000256" key="6">
    <source>
        <dbReference type="ARBA" id="ARBA00022723"/>
    </source>
</evidence>
<dbReference type="PANTHER" id="PTHR30040:SF2">
    <property type="entry name" value="FAD:PROTEIN FMN TRANSFERASE"/>
    <property type="match status" value="1"/>
</dbReference>
<proteinExistence type="predicted"/>
<evidence type="ECO:0000256" key="8">
    <source>
        <dbReference type="ARBA" id="ARBA00022842"/>
    </source>
</evidence>
<evidence type="ECO:0000256" key="1">
    <source>
        <dbReference type="ARBA" id="ARBA00001946"/>
    </source>
</evidence>
<accession>A0A6J7EFF1</accession>
<keyword evidence="5" id="KW-0808">Transferase</keyword>
<dbReference type="Pfam" id="PF02424">
    <property type="entry name" value="ApbE"/>
    <property type="match status" value="1"/>
</dbReference>
<dbReference type="GO" id="GO:0046872">
    <property type="term" value="F:metal ion binding"/>
    <property type="evidence" value="ECO:0007669"/>
    <property type="project" value="UniProtKB-KW"/>
</dbReference>
<dbReference type="InterPro" id="IPR024932">
    <property type="entry name" value="ApbE"/>
</dbReference>
<evidence type="ECO:0000256" key="5">
    <source>
        <dbReference type="ARBA" id="ARBA00022679"/>
    </source>
</evidence>
<name>A0A6J7EFF1_9ZZZZ</name>
<evidence type="ECO:0000256" key="7">
    <source>
        <dbReference type="ARBA" id="ARBA00022827"/>
    </source>
</evidence>
<keyword evidence="6" id="KW-0479">Metal-binding</keyword>
<evidence type="ECO:0000256" key="10">
    <source>
        <dbReference type="ARBA" id="ARBA00048540"/>
    </source>
</evidence>
<dbReference type="SUPFAM" id="SSF143631">
    <property type="entry name" value="ApbE-like"/>
    <property type="match status" value="1"/>
</dbReference>
<dbReference type="PANTHER" id="PTHR30040">
    <property type="entry name" value="THIAMINE BIOSYNTHESIS LIPOPROTEIN APBE"/>
    <property type="match status" value="1"/>
</dbReference>
<reference evidence="11" key="1">
    <citation type="submission" date="2020-05" db="EMBL/GenBank/DDBJ databases">
        <authorList>
            <person name="Chiriac C."/>
            <person name="Salcher M."/>
            <person name="Ghai R."/>
            <person name="Kavagutti S V."/>
        </authorList>
    </citation>
    <scope>NUCLEOTIDE SEQUENCE</scope>
</reference>
<dbReference type="EC" id="2.7.1.180" evidence="2"/>
<keyword evidence="4" id="KW-0285">Flavoprotein</keyword>
<dbReference type="InterPro" id="IPR003374">
    <property type="entry name" value="ApbE-like_sf"/>
</dbReference>
<organism evidence="11">
    <name type="scientific">freshwater metagenome</name>
    <dbReference type="NCBI Taxonomy" id="449393"/>
    <lineage>
        <taxon>unclassified sequences</taxon>
        <taxon>metagenomes</taxon>
        <taxon>ecological metagenomes</taxon>
    </lineage>
</organism>
<evidence type="ECO:0000256" key="9">
    <source>
        <dbReference type="ARBA" id="ARBA00031306"/>
    </source>
</evidence>
<dbReference type="EMBL" id="CAFBLQ010000172">
    <property type="protein sequence ID" value="CAB4880901.1"/>
    <property type="molecule type" value="Genomic_DNA"/>
</dbReference>
<evidence type="ECO:0000256" key="3">
    <source>
        <dbReference type="ARBA" id="ARBA00016337"/>
    </source>
</evidence>
<gene>
    <name evidence="11" type="ORF">UFOPK3423_01339</name>
</gene>